<feature type="domain" description="HTH lacI-type" evidence="4">
    <location>
        <begin position="4"/>
        <end position="58"/>
    </location>
</feature>
<protein>
    <submittedName>
        <fullName evidence="5">Transcriptional regulator, LacI family</fullName>
    </submittedName>
</protein>
<dbReference type="InterPro" id="IPR028082">
    <property type="entry name" value="Peripla_BP_I"/>
</dbReference>
<dbReference type="PANTHER" id="PTHR30146">
    <property type="entry name" value="LACI-RELATED TRANSCRIPTIONAL REPRESSOR"/>
    <property type="match status" value="1"/>
</dbReference>
<dbReference type="InterPro" id="IPR000843">
    <property type="entry name" value="HTH_LacI"/>
</dbReference>
<dbReference type="SMART" id="SM00354">
    <property type="entry name" value="HTH_LACI"/>
    <property type="match status" value="1"/>
</dbReference>
<dbReference type="Gene3D" id="1.10.260.40">
    <property type="entry name" value="lambda repressor-like DNA-binding domains"/>
    <property type="match status" value="1"/>
</dbReference>
<evidence type="ECO:0000256" key="3">
    <source>
        <dbReference type="ARBA" id="ARBA00023163"/>
    </source>
</evidence>
<evidence type="ECO:0000313" key="6">
    <source>
        <dbReference type="Proteomes" id="UP000198551"/>
    </source>
</evidence>
<dbReference type="RefSeq" id="WP_091046890.1">
    <property type="nucleotide sequence ID" value="NZ_FMCV01000012.1"/>
</dbReference>
<keyword evidence="3" id="KW-0804">Transcription</keyword>
<proteinExistence type="predicted"/>
<dbReference type="CDD" id="cd06267">
    <property type="entry name" value="PBP1_LacI_sugar_binding-like"/>
    <property type="match status" value="1"/>
</dbReference>
<dbReference type="Gene3D" id="3.40.50.2300">
    <property type="match status" value="2"/>
</dbReference>
<keyword evidence="1" id="KW-0805">Transcription regulation</keyword>
<accession>A0A1C4YSD9</accession>
<keyword evidence="6" id="KW-1185">Reference proteome</keyword>
<gene>
    <name evidence="5" type="ORF">GA0070215_112121</name>
</gene>
<dbReference type="Pfam" id="PF00356">
    <property type="entry name" value="LacI"/>
    <property type="match status" value="1"/>
</dbReference>
<dbReference type="GO" id="GO:0000976">
    <property type="term" value="F:transcription cis-regulatory region binding"/>
    <property type="evidence" value="ECO:0007669"/>
    <property type="project" value="TreeGrafter"/>
</dbReference>
<organism evidence="5 6">
    <name type="scientific">Micromonospora marina</name>
    <dbReference type="NCBI Taxonomy" id="307120"/>
    <lineage>
        <taxon>Bacteria</taxon>
        <taxon>Bacillati</taxon>
        <taxon>Actinomycetota</taxon>
        <taxon>Actinomycetes</taxon>
        <taxon>Micromonosporales</taxon>
        <taxon>Micromonosporaceae</taxon>
        <taxon>Micromonospora</taxon>
    </lineage>
</organism>
<dbReference type="AlphaFoldDB" id="A0A1C4YSD9"/>
<dbReference type="InterPro" id="IPR010982">
    <property type="entry name" value="Lambda_DNA-bd_dom_sf"/>
</dbReference>
<dbReference type="Proteomes" id="UP000198551">
    <property type="component" value="Unassembled WGS sequence"/>
</dbReference>
<dbReference type="PROSITE" id="PS00356">
    <property type="entry name" value="HTH_LACI_1"/>
    <property type="match status" value="1"/>
</dbReference>
<evidence type="ECO:0000313" key="5">
    <source>
        <dbReference type="EMBL" id="SCF23576.1"/>
    </source>
</evidence>
<dbReference type="GO" id="GO:0003700">
    <property type="term" value="F:DNA-binding transcription factor activity"/>
    <property type="evidence" value="ECO:0007669"/>
    <property type="project" value="TreeGrafter"/>
</dbReference>
<dbReference type="EMBL" id="FMCV01000012">
    <property type="protein sequence ID" value="SCF23576.1"/>
    <property type="molecule type" value="Genomic_DNA"/>
</dbReference>
<dbReference type="CDD" id="cd01392">
    <property type="entry name" value="HTH_LacI"/>
    <property type="match status" value="1"/>
</dbReference>
<keyword evidence="2" id="KW-0238">DNA-binding</keyword>
<dbReference type="InterPro" id="IPR046335">
    <property type="entry name" value="LacI/GalR-like_sensor"/>
</dbReference>
<dbReference type="PANTHER" id="PTHR30146:SF155">
    <property type="entry name" value="ALANINE RACEMASE"/>
    <property type="match status" value="1"/>
</dbReference>
<dbReference type="SUPFAM" id="SSF53822">
    <property type="entry name" value="Periplasmic binding protein-like I"/>
    <property type="match status" value="1"/>
</dbReference>
<reference evidence="6" key="1">
    <citation type="submission" date="2016-06" db="EMBL/GenBank/DDBJ databases">
        <authorList>
            <person name="Varghese N."/>
        </authorList>
    </citation>
    <scope>NUCLEOTIDE SEQUENCE [LARGE SCALE GENOMIC DNA]</scope>
    <source>
        <strain evidence="6">DSM 45555</strain>
    </source>
</reference>
<evidence type="ECO:0000256" key="1">
    <source>
        <dbReference type="ARBA" id="ARBA00023015"/>
    </source>
</evidence>
<name>A0A1C4YSD9_9ACTN</name>
<sequence length="341" mass="36210">MKRPTIADVARRAGVSKGAVSYALNGQPGVSDATRRRILAIAAEIGFRPSSAARALSGATAKAVGLALCRPARILGIEPFFMELISGVEAELSARSYALTLQVVSDQEAEIAVYRRWWAERRVDGVLVCDLRTDDRRVPVLEELQLPAVVIGGPGHTGGLASVWADDAAALVETVEYLVALGHRRIARVGGLPSLLHTEIRTEAFTGVCRRLGLDEATTVWSDYTGEEGARATRRLLSSAGRPTAVIYDNDVMAIAGLSVAQEMGLTVPADLSIVAWDDSPLCRLVHPPLTALGRDIPAYGAHAARQLLAVIAGEPAAVVQDETAHLTPRGSTAPPRTTSY</sequence>
<evidence type="ECO:0000256" key="2">
    <source>
        <dbReference type="ARBA" id="ARBA00023125"/>
    </source>
</evidence>
<evidence type="ECO:0000259" key="4">
    <source>
        <dbReference type="PROSITE" id="PS50932"/>
    </source>
</evidence>
<dbReference type="SUPFAM" id="SSF47413">
    <property type="entry name" value="lambda repressor-like DNA-binding domains"/>
    <property type="match status" value="1"/>
</dbReference>
<dbReference type="PROSITE" id="PS50932">
    <property type="entry name" value="HTH_LACI_2"/>
    <property type="match status" value="1"/>
</dbReference>
<dbReference type="Pfam" id="PF13377">
    <property type="entry name" value="Peripla_BP_3"/>
    <property type="match status" value="1"/>
</dbReference>